<feature type="non-terminal residue" evidence="1">
    <location>
        <position position="1"/>
    </location>
</feature>
<proteinExistence type="predicted"/>
<reference evidence="1 2" key="1">
    <citation type="submission" date="2024-05" db="EMBL/GenBank/DDBJ databases">
        <title>A draft genome resource for the thread blight pathogen Marasmius tenuissimus strain MS-2.</title>
        <authorList>
            <person name="Yulfo-Soto G.E."/>
            <person name="Baruah I.K."/>
            <person name="Amoako-Attah I."/>
            <person name="Bukari Y."/>
            <person name="Meinhardt L.W."/>
            <person name="Bailey B.A."/>
            <person name="Cohen S.P."/>
        </authorList>
    </citation>
    <scope>NUCLEOTIDE SEQUENCE [LARGE SCALE GENOMIC DNA]</scope>
    <source>
        <strain evidence="1 2">MS-2</strain>
    </source>
</reference>
<name>A0ABR3A8K9_9AGAR</name>
<dbReference type="Proteomes" id="UP001437256">
    <property type="component" value="Unassembled WGS sequence"/>
</dbReference>
<gene>
    <name evidence="1" type="ORF">AAF712_002513</name>
</gene>
<keyword evidence="2" id="KW-1185">Reference proteome</keyword>
<accession>A0ABR3A8K9</accession>
<organism evidence="1 2">
    <name type="scientific">Marasmius tenuissimus</name>
    <dbReference type="NCBI Taxonomy" id="585030"/>
    <lineage>
        <taxon>Eukaryota</taxon>
        <taxon>Fungi</taxon>
        <taxon>Dikarya</taxon>
        <taxon>Basidiomycota</taxon>
        <taxon>Agaricomycotina</taxon>
        <taxon>Agaricomycetes</taxon>
        <taxon>Agaricomycetidae</taxon>
        <taxon>Agaricales</taxon>
        <taxon>Marasmiineae</taxon>
        <taxon>Marasmiaceae</taxon>
        <taxon>Marasmius</taxon>
    </lineage>
</organism>
<protein>
    <submittedName>
        <fullName evidence="1">Uncharacterized protein</fullName>
    </submittedName>
</protein>
<comment type="caution">
    <text evidence="1">The sequence shown here is derived from an EMBL/GenBank/DDBJ whole genome shotgun (WGS) entry which is preliminary data.</text>
</comment>
<evidence type="ECO:0000313" key="2">
    <source>
        <dbReference type="Proteomes" id="UP001437256"/>
    </source>
</evidence>
<evidence type="ECO:0000313" key="1">
    <source>
        <dbReference type="EMBL" id="KAL0070326.1"/>
    </source>
</evidence>
<dbReference type="EMBL" id="JBBXMP010000007">
    <property type="protein sequence ID" value="KAL0070326.1"/>
    <property type="molecule type" value="Genomic_DNA"/>
</dbReference>
<sequence>LNDERLYDVTGDEMDAKGDWYRCLECAAKDEVEEFIGMWRECVAHGLAEGHLIPGSRPMTEIEGQGRHNPLFQILDREEVEALQLKDERRRWSCAHCTVNAEQLWTKEAVLAHLKDT</sequence>